<reference evidence="11" key="2">
    <citation type="submission" date="2010-01" db="EMBL/GenBank/DDBJ databases">
        <title>The complete genome of Conexibacter woesei DSM 14684.</title>
        <authorList>
            <consortium name="US DOE Joint Genome Institute (JGI-PGF)"/>
            <person name="Lucas S."/>
            <person name="Copeland A."/>
            <person name="Lapidus A."/>
            <person name="Glavina del Rio T."/>
            <person name="Dalin E."/>
            <person name="Tice H."/>
            <person name="Bruce D."/>
            <person name="Goodwin L."/>
            <person name="Pitluck S."/>
            <person name="Kyrpides N."/>
            <person name="Mavromatis K."/>
            <person name="Ivanova N."/>
            <person name="Mikhailova N."/>
            <person name="Chertkov O."/>
            <person name="Brettin T."/>
            <person name="Detter J.C."/>
            <person name="Han C."/>
            <person name="Larimer F."/>
            <person name="Land M."/>
            <person name="Hauser L."/>
            <person name="Markowitz V."/>
            <person name="Cheng J.-F."/>
            <person name="Hugenholtz P."/>
            <person name="Woyke T."/>
            <person name="Wu D."/>
            <person name="Pukall R."/>
            <person name="Steenblock K."/>
            <person name="Schneider S."/>
            <person name="Klenk H.-P."/>
            <person name="Eisen J.A."/>
        </authorList>
    </citation>
    <scope>NUCLEOTIDE SEQUENCE [LARGE SCALE GENOMIC DNA]</scope>
    <source>
        <strain evidence="11">DSM 14684 / CIP 108061 / JCM 11494 / NBRC 100937 / ID131577</strain>
    </source>
</reference>
<sequence length="525" mass="53097">MSEILLSATAVTKRFGAVTAVDEVDLELRAGEVHAVVGENGAGKSTLARILAGVLAPDAGAVRGAPRGEIAMVPQALSLVGALSLAEHVALAQGPGRFDAAAAGAALAASAARLGARLPVDVPTAELSLPERQLGELAVALALGARVLLLDEPTSSLGPEEVDRLVASLRGLAEDGVAVLLVTHRIREALRSSDRLTVLRGGRLVHHGPVAGLDADDVARHMVGELVEQTRPVARPRGDVRLVVEALTTGAGPGELTGVSLTAAAGEVVGVAGIAGSGQRALAEAIAGLRAPAGGGRSGAGRGAVDRWSMRPAIDRGPVERAASGSGRVLVDGVDVTGDAARAAAQGVAFIPETRGDGLAADHSGAVNASLLHTLRDRRFRTRLGLRRRAAEDALADDLYRRFDVRPPLPQLPARALSGGNQQKLLVARELERGPAVVVAHGATQGLDLRAAAAIRGALLDAAAAGAAVVVLSADLDEVLALADRVVVLSGGRVTDELAAGERADAARIGHAMAGTTPVGTEVAA</sequence>
<protein>
    <submittedName>
        <fullName evidence="10">ABC transporter related protein</fullName>
    </submittedName>
</protein>
<keyword evidence="7" id="KW-1278">Translocase</keyword>
<keyword evidence="2" id="KW-1003">Cell membrane</keyword>
<keyword evidence="5" id="KW-0547">Nucleotide-binding</keyword>
<dbReference type="PANTHER" id="PTHR43790">
    <property type="entry name" value="CARBOHYDRATE TRANSPORT ATP-BINDING PROTEIN MG119-RELATED"/>
    <property type="match status" value="1"/>
</dbReference>
<keyword evidence="4" id="KW-0677">Repeat</keyword>
<evidence type="ECO:0000259" key="9">
    <source>
        <dbReference type="PROSITE" id="PS50893"/>
    </source>
</evidence>
<keyword evidence="11" id="KW-1185">Reference proteome</keyword>
<keyword evidence="8" id="KW-0472">Membrane</keyword>
<evidence type="ECO:0000256" key="5">
    <source>
        <dbReference type="ARBA" id="ARBA00022741"/>
    </source>
</evidence>
<dbReference type="Pfam" id="PF00005">
    <property type="entry name" value="ABC_tran"/>
    <property type="match status" value="1"/>
</dbReference>
<dbReference type="PROSITE" id="PS00211">
    <property type="entry name" value="ABC_TRANSPORTER_1"/>
    <property type="match status" value="1"/>
</dbReference>
<dbReference type="InterPro" id="IPR003593">
    <property type="entry name" value="AAA+_ATPase"/>
</dbReference>
<keyword evidence="1" id="KW-0813">Transport</keyword>
<dbReference type="STRING" id="469383.Cwoe_2681"/>
<accession>D3F9N8</accession>
<dbReference type="eggNOG" id="COG3845">
    <property type="taxonomic scope" value="Bacteria"/>
</dbReference>
<evidence type="ECO:0000256" key="2">
    <source>
        <dbReference type="ARBA" id="ARBA00022475"/>
    </source>
</evidence>
<evidence type="ECO:0000313" key="11">
    <source>
        <dbReference type="Proteomes" id="UP000008229"/>
    </source>
</evidence>
<dbReference type="RefSeq" id="WP_012934151.1">
    <property type="nucleotide sequence ID" value="NC_013739.1"/>
</dbReference>
<dbReference type="Proteomes" id="UP000008229">
    <property type="component" value="Chromosome"/>
</dbReference>
<dbReference type="InterPro" id="IPR003439">
    <property type="entry name" value="ABC_transporter-like_ATP-bd"/>
</dbReference>
<dbReference type="InterPro" id="IPR017871">
    <property type="entry name" value="ABC_transporter-like_CS"/>
</dbReference>
<dbReference type="SUPFAM" id="SSF52540">
    <property type="entry name" value="P-loop containing nucleoside triphosphate hydrolases"/>
    <property type="match status" value="2"/>
</dbReference>
<evidence type="ECO:0000256" key="1">
    <source>
        <dbReference type="ARBA" id="ARBA00022448"/>
    </source>
</evidence>
<evidence type="ECO:0000256" key="4">
    <source>
        <dbReference type="ARBA" id="ARBA00022737"/>
    </source>
</evidence>
<dbReference type="PROSITE" id="PS50893">
    <property type="entry name" value="ABC_TRANSPORTER_2"/>
    <property type="match status" value="2"/>
</dbReference>
<reference evidence="10 11" key="1">
    <citation type="journal article" date="2010" name="Stand. Genomic Sci.">
        <title>Complete genome sequence of Conexibacter woesei type strain (ID131577).</title>
        <authorList>
            <person name="Pukall R."/>
            <person name="Lapidus A."/>
            <person name="Glavina Del Rio T."/>
            <person name="Copeland A."/>
            <person name="Tice H."/>
            <person name="Cheng J.-F."/>
            <person name="Lucas S."/>
            <person name="Chen F."/>
            <person name="Nolan M."/>
            <person name="Bruce D."/>
            <person name="Goodwin L."/>
            <person name="Pitluck S."/>
            <person name="Mavromatis K."/>
            <person name="Ivanova N."/>
            <person name="Ovchinnikova G."/>
            <person name="Pati A."/>
            <person name="Chen A."/>
            <person name="Palaniappan K."/>
            <person name="Land M."/>
            <person name="Hauser L."/>
            <person name="Chang Y.-J."/>
            <person name="Jeffries C.D."/>
            <person name="Chain P."/>
            <person name="Meincke L."/>
            <person name="Sims D."/>
            <person name="Brettin T."/>
            <person name="Detter J.C."/>
            <person name="Rohde M."/>
            <person name="Goeker M."/>
            <person name="Bristow J."/>
            <person name="Eisen J.A."/>
            <person name="Markowitz V."/>
            <person name="Kyrpides N.C."/>
            <person name="Klenk H.-P."/>
            <person name="Hugenholtz P."/>
        </authorList>
    </citation>
    <scope>NUCLEOTIDE SEQUENCE [LARGE SCALE GENOMIC DNA]</scope>
    <source>
        <strain evidence="11">DSM 14684 / CIP 108061 / JCM 11494 / NBRC 100937 / ID131577</strain>
    </source>
</reference>
<evidence type="ECO:0000256" key="7">
    <source>
        <dbReference type="ARBA" id="ARBA00022967"/>
    </source>
</evidence>
<dbReference type="InterPro" id="IPR027417">
    <property type="entry name" value="P-loop_NTPase"/>
</dbReference>
<dbReference type="GO" id="GO:0016887">
    <property type="term" value="F:ATP hydrolysis activity"/>
    <property type="evidence" value="ECO:0007669"/>
    <property type="project" value="InterPro"/>
</dbReference>
<dbReference type="AlphaFoldDB" id="D3F9N8"/>
<dbReference type="KEGG" id="cwo:Cwoe_2681"/>
<dbReference type="PANTHER" id="PTHR43790:SF3">
    <property type="entry name" value="D-ALLOSE IMPORT ATP-BINDING PROTEIN ALSA-RELATED"/>
    <property type="match status" value="1"/>
</dbReference>
<dbReference type="InterPro" id="IPR050107">
    <property type="entry name" value="ABC_carbohydrate_import_ATPase"/>
</dbReference>
<dbReference type="Gene3D" id="3.40.50.300">
    <property type="entry name" value="P-loop containing nucleotide triphosphate hydrolases"/>
    <property type="match status" value="2"/>
</dbReference>
<evidence type="ECO:0000256" key="8">
    <source>
        <dbReference type="ARBA" id="ARBA00023136"/>
    </source>
</evidence>
<keyword evidence="6" id="KW-0067">ATP-binding</keyword>
<proteinExistence type="predicted"/>
<feature type="domain" description="ABC transporter" evidence="9">
    <location>
        <begin position="6"/>
        <end position="226"/>
    </location>
</feature>
<feature type="domain" description="ABC transporter" evidence="9">
    <location>
        <begin position="240"/>
        <end position="516"/>
    </location>
</feature>
<dbReference type="EMBL" id="CP001854">
    <property type="protein sequence ID" value="ADB51100.1"/>
    <property type="molecule type" value="Genomic_DNA"/>
</dbReference>
<dbReference type="CDD" id="cd03216">
    <property type="entry name" value="ABC_Carb_Monos_I"/>
    <property type="match status" value="1"/>
</dbReference>
<evidence type="ECO:0000256" key="6">
    <source>
        <dbReference type="ARBA" id="ARBA00022840"/>
    </source>
</evidence>
<organism evidence="10 11">
    <name type="scientific">Conexibacter woesei (strain DSM 14684 / CCUG 47730 / CIP 108061 / JCM 11494 / NBRC 100937 / ID131577)</name>
    <dbReference type="NCBI Taxonomy" id="469383"/>
    <lineage>
        <taxon>Bacteria</taxon>
        <taxon>Bacillati</taxon>
        <taxon>Actinomycetota</taxon>
        <taxon>Thermoleophilia</taxon>
        <taxon>Solirubrobacterales</taxon>
        <taxon>Conexibacteraceae</taxon>
        <taxon>Conexibacter</taxon>
    </lineage>
</organism>
<dbReference type="GO" id="GO:0005524">
    <property type="term" value="F:ATP binding"/>
    <property type="evidence" value="ECO:0007669"/>
    <property type="project" value="UniProtKB-KW"/>
</dbReference>
<keyword evidence="3" id="KW-0762">Sugar transport</keyword>
<dbReference type="HOGENOM" id="CLU_000604_92_0_11"/>
<gene>
    <name evidence="10" type="ordered locus">Cwoe_2681</name>
</gene>
<name>D3F9N8_CONWI</name>
<evidence type="ECO:0000313" key="10">
    <source>
        <dbReference type="EMBL" id="ADB51100.1"/>
    </source>
</evidence>
<evidence type="ECO:0000256" key="3">
    <source>
        <dbReference type="ARBA" id="ARBA00022597"/>
    </source>
</evidence>
<dbReference type="SMART" id="SM00382">
    <property type="entry name" value="AAA"/>
    <property type="match status" value="1"/>
</dbReference>